<dbReference type="Gene3D" id="2.40.50.740">
    <property type="match status" value="1"/>
</dbReference>
<dbReference type="GO" id="GO:0006412">
    <property type="term" value="P:translation"/>
    <property type="evidence" value="ECO:0007669"/>
    <property type="project" value="InterPro"/>
</dbReference>
<dbReference type="Proteomes" id="UP001438707">
    <property type="component" value="Unassembled WGS sequence"/>
</dbReference>
<dbReference type="InterPro" id="IPR014722">
    <property type="entry name" value="Rib_uL2_dom2"/>
</dbReference>
<evidence type="ECO:0000259" key="7">
    <source>
        <dbReference type="Pfam" id="PF00900"/>
    </source>
</evidence>
<dbReference type="InterPro" id="IPR041982">
    <property type="entry name" value="Ribosomal_eS4_KOW"/>
</dbReference>
<dbReference type="GO" id="GO:0019843">
    <property type="term" value="F:rRNA binding"/>
    <property type="evidence" value="ECO:0007669"/>
    <property type="project" value="UniProtKB-UniRule"/>
</dbReference>
<evidence type="ECO:0000259" key="8">
    <source>
        <dbReference type="Pfam" id="PF08071"/>
    </source>
</evidence>
<dbReference type="InterPro" id="IPR036986">
    <property type="entry name" value="S4_RNA-bd_sf"/>
</dbReference>
<dbReference type="GO" id="GO:0003735">
    <property type="term" value="F:structural constituent of ribosome"/>
    <property type="evidence" value="ECO:0007669"/>
    <property type="project" value="UniProtKB-UniRule"/>
</dbReference>
<dbReference type="InterPro" id="IPR013843">
    <property type="entry name" value="Ribosomal_eS4_N"/>
</dbReference>
<feature type="domain" description="Small ribosomal subunit protein eS4 central region" evidence="7">
    <location>
        <begin position="95"/>
        <end position="169"/>
    </location>
</feature>
<dbReference type="GO" id="GO:0022627">
    <property type="term" value="C:cytosolic small ribosomal subunit"/>
    <property type="evidence" value="ECO:0007669"/>
    <property type="project" value="TreeGrafter"/>
</dbReference>
<evidence type="ECO:0000259" key="9">
    <source>
        <dbReference type="Pfam" id="PF16121"/>
    </source>
</evidence>
<dbReference type="CDD" id="cd00165">
    <property type="entry name" value="S4"/>
    <property type="match status" value="1"/>
</dbReference>
<dbReference type="InterPro" id="IPR018199">
    <property type="entry name" value="Ribosomal_eS4_N_CS"/>
</dbReference>
<dbReference type="InterPro" id="IPR032277">
    <property type="entry name" value="Ribosomal_eS4_C"/>
</dbReference>
<gene>
    <name evidence="10" type="ORF">WJX74_005068</name>
</gene>
<dbReference type="PIRSF" id="PIRSF002116">
    <property type="entry name" value="Ribosomal_S4"/>
    <property type="match status" value="1"/>
</dbReference>
<evidence type="ECO:0000313" key="10">
    <source>
        <dbReference type="EMBL" id="KAK9818460.1"/>
    </source>
</evidence>
<organism evidence="10 11">
    <name type="scientific">Apatococcus lobatus</name>
    <dbReference type="NCBI Taxonomy" id="904363"/>
    <lineage>
        <taxon>Eukaryota</taxon>
        <taxon>Viridiplantae</taxon>
        <taxon>Chlorophyta</taxon>
        <taxon>core chlorophytes</taxon>
        <taxon>Trebouxiophyceae</taxon>
        <taxon>Chlorellales</taxon>
        <taxon>Chlorellaceae</taxon>
        <taxon>Apatococcus</taxon>
    </lineage>
</organism>
<dbReference type="Pfam" id="PF16121">
    <property type="entry name" value="40S_S4_C"/>
    <property type="match status" value="1"/>
</dbReference>
<evidence type="ECO:0000256" key="6">
    <source>
        <dbReference type="PIRNR" id="PIRNR002116"/>
    </source>
</evidence>
<comment type="caution">
    <text evidence="10">The sequence shown here is derived from an EMBL/GenBank/DDBJ whole genome shotgun (WGS) entry which is preliminary data.</text>
</comment>
<proteinExistence type="inferred from homology"/>
<dbReference type="PROSITE" id="PS00528">
    <property type="entry name" value="RIBOSOMAL_S4E"/>
    <property type="match status" value="1"/>
</dbReference>
<reference evidence="10 11" key="1">
    <citation type="journal article" date="2024" name="Nat. Commun.">
        <title>Phylogenomics reveals the evolutionary origins of lichenization in chlorophyte algae.</title>
        <authorList>
            <person name="Puginier C."/>
            <person name="Libourel C."/>
            <person name="Otte J."/>
            <person name="Skaloud P."/>
            <person name="Haon M."/>
            <person name="Grisel S."/>
            <person name="Petersen M."/>
            <person name="Berrin J.G."/>
            <person name="Delaux P.M."/>
            <person name="Dal Grande F."/>
            <person name="Keller J."/>
        </authorList>
    </citation>
    <scope>NUCLEOTIDE SEQUENCE [LARGE SCALE GENOMIC DNA]</scope>
    <source>
        <strain evidence="10 11">SAG 2145</strain>
    </source>
</reference>
<accession>A0AAW1Q860</accession>
<dbReference type="Pfam" id="PF00900">
    <property type="entry name" value="Ribosomal_S4e"/>
    <property type="match status" value="1"/>
</dbReference>
<keyword evidence="3 6" id="KW-0694">RNA-binding</keyword>
<keyword evidence="4 6" id="KW-0689">Ribosomal protein</keyword>
<dbReference type="PANTHER" id="PTHR11581:SF0">
    <property type="entry name" value="SMALL RIBOSOMAL SUBUNIT PROTEIN ES4"/>
    <property type="match status" value="1"/>
</dbReference>
<dbReference type="FunFam" id="2.40.50.740:FF:000001">
    <property type="entry name" value="40S ribosomal protein S4"/>
    <property type="match status" value="1"/>
</dbReference>
<dbReference type="InterPro" id="IPR038237">
    <property type="entry name" value="Ribosomal_eS4_central_sf"/>
</dbReference>
<evidence type="ECO:0000313" key="11">
    <source>
        <dbReference type="Proteomes" id="UP001438707"/>
    </source>
</evidence>
<dbReference type="FunFam" id="3.10.290.10:FF:000002">
    <property type="entry name" value="40S ribosomal protein S4"/>
    <property type="match status" value="1"/>
</dbReference>
<evidence type="ECO:0000256" key="3">
    <source>
        <dbReference type="ARBA" id="ARBA00022884"/>
    </source>
</evidence>
<evidence type="ECO:0000256" key="5">
    <source>
        <dbReference type="ARBA" id="ARBA00023274"/>
    </source>
</evidence>
<comment type="similarity">
    <text evidence="1 6">Belongs to the eukaryotic ribosomal protein eS4 family.</text>
</comment>
<dbReference type="FunFam" id="2.30.30.30:FF:000005">
    <property type="entry name" value="40S ribosomal protein S4"/>
    <property type="match status" value="1"/>
</dbReference>
<dbReference type="HAMAP" id="MF_00485">
    <property type="entry name" value="Ribosomal_eS4"/>
    <property type="match status" value="1"/>
</dbReference>
<dbReference type="PANTHER" id="PTHR11581">
    <property type="entry name" value="30S/40S RIBOSOMAL PROTEIN S4"/>
    <property type="match status" value="1"/>
</dbReference>
<dbReference type="PROSITE" id="PS50889">
    <property type="entry name" value="S4"/>
    <property type="match status" value="1"/>
</dbReference>
<dbReference type="EMBL" id="JALJOS010000062">
    <property type="protein sequence ID" value="KAK9818460.1"/>
    <property type="molecule type" value="Genomic_DNA"/>
</dbReference>
<keyword evidence="11" id="KW-1185">Reference proteome</keyword>
<keyword evidence="5 6" id="KW-0687">Ribonucleoprotein</keyword>
<dbReference type="Gene3D" id="2.30.30.30">
    <property type="match status" value="1"/>
</dbReference>
<feature type="domain" description="Small ribosomal subunit protein eS4 N-terminal" evidence="8">
    <location>
        <begin position="3"/>
        <end position="38"/>
    </location>
</feature>
<name>A0AAW1Q860_9CHLO</name>
<evidence type="ECO:0000256" key="2">
    <source>
        <dbReference type="ARBA" id="ARBA00022730"/>
    </source>
</evidence>
<evidence type="ECO:0000256" key="4">
    <source>
        <dbReference type="ARBA" id="ARBA00022980"/>
    </source>
</evidence>
<dbReference type="CDD" id="cd06087">
    <property type="entry name" value="KOW_RPS4"/>
    <property type="match status" value="1"/>
</dbReference>
<dbReference type="Pfam" id="PF08071">
    <property type="entry name" value="RS4NT"/>
    <property type="match status" value="1"/>
</dbReference>
<dbReference type="InterPro" id="IPR000876">
    <property type="entry name" value="Ribosomal_eS4"/>
</dbReference>
<dbReference type="Gene3D" id="3.10.290.10">
    <property type="entry name" value="RNA-binding S4 domain"/>
    <property type="match status" value="1"/>
</dbReference>
<dbReference type="AlphaFoldDB" id="A0AAW1Q860"/>
<keyword evidence="2 6" id="KW-0699">rRNA-binding</keyword>
<protein>
    <recommendedName>
        <fullName evidence="6">40S ribosomal protein S4</fullName>
    </recommendedName>
</protein>
<sequence>MARGPKKHLKRLNAPKHWMLNKLGGIFAPKPSPGPHRTRECLPLMILLRNRLRYALNSAEVKAILMQRLVKVDGKVRTDSTYPSGYMDVIRIDKTNENFRLVYDTKGRFVVHAITGEEAAYKLAKVKRQQLGRNAVPYIVTHDGRTLRYPDPDIKVNDTVIIDIETGKVTDFIKFDIGQLIMVTGGRNCGRVGTIIKKEKHKGSFDIVLVRDGAGHEFATRLTNVFIIGKGDKAMISLPKGKGIKLSILQEQARMFGKTTA</sequence>
<evidence type="ECO:0000256" key="1">
    <source>
        <dbReference type="ARBA" id="ARBA00007500"/>
    </source>
</evidence>
<dbReference type="InterPro" id="IPR013845">
    <property type="entry name" value="Ribosomal_eS4_central_region"/>
</dbReference>
<feature type="domain" description="Small ribosomal subunit protein eS4 C-terminal" evidence="9">
    <location>
        <begin position="212"/>
        <end position="254"/>
    </location>
</feature>